<organism evidence="1 2">
    <name type="scientific">Chthonomonas calidirosea (strain DSM 23976 / ICMP 18418 / T49)</name>
    <dbReference type="NCBI Taxonomy" id="1303518"/>
    <lineage>
        <taxon>Bacteria</taxon>
        <taxon>Bacillati</taxon>
        <taxon>Armatimonadota</taxon>
        <taxon>Chthonomonadia</taxon>
        <taxon>Chthonomonadales</taxon>
        <taxon>Chthonomonadaceae</taxon>
        <taxon>Chthonomonas</taxon>
    </lineage>
</organism>
<dbReference type="InParanoid" id="S0EX02"/>
<gene>
    <name evidence="1" type="ORF">CCALI_02118</name>
</gene>
<dbReference type="OrthoDB" id="370799at2"/>
<dbReference type="RefSeq" id="WP_016483448.1">
    <property type="nucleotide sequence ID" value="NC_021487.1"/>
</dbReference>
<dbReference type="KEGG" id="ccz:CCALI_02118"/>
<keyword evidence="2" id="KW-1185">Reference proteome</keyword>
<dbReference type="EMBL" id="HF951689">
    <property type="protein sequence ID" value="CCW35925.1"/>
    <property type="molecule type" value="Genomic_DNA"/>
</dbReference>
<evidence type="ECO:0000313" key="2">
    <source>
        <dbReference type="Proteomes" id="UP000014227"/>
    </source>
</evidence>
<proteinExistence type="predicted"/>
<dbReference type="STRING" id="454171.CP488_01972"/>
<dbReference type="Proteomes" id="UP000014227">
    <property type="component" value="Chromosome I"/>
</dbReference>
<dbReference type="PATRIC" id="fig|1303518.3.peg.2192"/>
<protein>
    <submittedName>
        <fullName evidence="1">Uncharacterized protein</fullName>
    </submittedName>
</protein>
<dbReference type="AlphaFoldDB" id="S0EX02"/>
<sequence length="156" mass="17800">MALPETIATACKPLFDAVPLEQAMPHLLGSHPHHTELVEQVLQRPALQNRPDLAAGLWLYVDDLQRCHAICQNLPDPTGAFWHGIMHRREGDFSNSHYWMRRAASHPLLRERPELKPAEFVDLVARAGGRDVPELVAHQRAEWLALFEWCAQNPLR</sequence>
<name>S0EX02_CHTCT</name>
<evidence type="ECO:0000313" key="1">
    <source>
        <dbReference type="EMBL" id="CCW35925.1"/>
    </source>
</evidence>
<accession>S0EX02</accession>
<dbReference type="HOGENOM" id="CLU_1746919_0_0_0"/>
<reference evidence="2" key="1">
    <citation type="submission" date="2013-03" db="EMBL/GenBank/DDBJ databases">
        <title>Genome sequence of Chthonomonas calidirosea, the first sequenced genome from the Armatimonadetes phylum (formally candidate division OP10).</title>
        <authorList>
            <person name="Lee K.C.Y."/>
            <person name="Morgan X.C."/>
            <person name="Dunfield P.F."/>
            <person name="Tamas I."/>
            <person name="Houghton K.M."/>
            <person name="Vyssotski M."/>
            <person name="Ryan J.L.J."/>
            <person name="Lagutin K."/>
            <person name="McDonald I.R."/>
            <person name="Stott M.B."/>
        </authorList>
    </citation>
    <scope>NUCLEOTIDE SEQUENCE [LARGE SCALE GENOMIC DNA]</scope>
    <source>
        <strain evidence="2">DSM 23976 / ICMP 18418 / T49</strain>
    </source>
</reference>